<comment type="subcellular location">
    <subcellularLocation>
        <location evidence="1">Mitochondrion</location>
    </subcellularLocation>
</comment>
<gene>
    <name evidence="7" type="ORF">BaRGS_00036236</name>
</gene>
<accession>A0ABD0JC14</accession>
<dbReference type="PANTHER" id="PTHR21338">
    <property type="entry name" value="MITOCHONDRIAL RIBOSOMAL PROTEIN L41"/>
    <property type="match status" value="1"/>
</dbReference>
<evidence type="ECO:0000313" key="7">
    <source>
        <dbReference type="EMBL" id="KAK7469754.1"/>
    </source>
</evidence>
<dbReference type="EMBL" id="JACVVK020000505">
    <property type="protein sequence ID" value="KAK7469754.1"/>
    <property type="molecule type" value="Genomic_DNA"/>
</dbReference>
<evidence type="ECO:0000256" key="3">
    <source>
        <dbReference type="ARBA" id="ARBA00022946"/>
    </source>
</evidence>
<evidence type="ECO:0000256" key="4">
    <source>
        <dbReference type="ARBA" id="ARBA00022980"/>
    </source>
</evidence>
<evidence type="ECO:0000256" key="5">
    <source>
        <dbReference type="ARBA" id="ARBA00023128"/>
    </source>
</evidence>
<name>A0ABD0JC14_9CAEN</name>
<keyword evidence="4" id="KW-0689">Ribosomal protein</keyword>
<dbReference type="GO" id="GO:1990904">
    <property type="term" value="C:ribonucleoprotein complex"/>
    <property type="evidence" value="ECO:0007669"/>
    <property type="project" value="UniProtKB-KW"/>
</dbReference>
<evidence type="ECO:0000313" key="8">
    <source>
        <dbReference type="Proteomes" id="UP001519460"/>
    </source>
</evidence>
<reference evidence="7 8" key="1">
    <citation type="journal article" date="2023" name="Sci. Data">
        <title>Genome assembly of the Korean intertidal mud-creeper Batillaria attramentaria.</title>
        <authorList>
            <person name="Patra A.K."/>
            <person name="Ho P.T."/>
            <person name="Jun S."/>
            <person name="Lee S.J."/>
            <person name="Kim Y."/>
            <person name="Won Y.J."/>
        </authorList>
    </citation>
    <scope>NUCLEOTIDE SEQUENCE [LARGE SCALE GENOMIC DNA]</scope>
    <source>
        <strain evidence="7">Wonlab-2016</strain>
    </source>
</reference>
<evidence type="ECO:0008006" key="9">
    <source>
        <dbReference type="Google" id="ProtNLM"/>
    </source>
</evidence>
<dbReference type="InterPro" id="IPR019189">
    <property type="entry name" value="Ribosomal_mL41"/>
</dbReference>
<comment type="similarity">
    <text evidence="2">Belongs to the mitochondrion-specific ribosomal protein mL41 family.</text>
</comment>
<dbReference type="Proteomes" id="UP001519460">
    <property type="component" value="Unassembled WGS sequence"/>
</dbReference>
<proteinExistence type="inferred from homology"/>
<protein>
    <recommendedName>
        <fullName evidence="9">Mitochondrial ribosomal protein L41</fullName>
    </recommendedName>
</protein>
<keyword evidence="6" id="KW-0687">Ribonucleoprotein</keyword>
<dbReference type="Pfam" id="PF09809">
    <property type="entry name" value="MRP-L27"/>
    <property type="match status" value="1"/>
</dbReference>
<evidence type="ECO:0000256" key="6">
    <source>
        <dbReference type="ARBA" id="ARBA00023274"/>
    </source>
</evidence>
<dbReference type="GO" id="GO:0005840">
    <property type="term" value="C:ribosome"/>
    <property type="evidence" value="ECO:0007669"/>
    <property type="project" value="UniProtKB-KW"/>
</dbReference>
<keyword evidence="8" id="KW-1185">Reference proteome</keyword>
<evidence type="ECO:0000256" key="2">
    <source>
        <dbReference type="ARBA" id="ARBA00010152"/>
    </source>
</evidence>
<organism evidence="7 8">
    <name type="scientific">Batillaria attramentaria</name>
    <dbReference type="NCBI Taxonomy" id="370345"/>
    <lineage>
        <taxon>Eukaryota</taxon>
        <taxon>Metazoa</taxon>
        <taxon>Spiralia</taxon>
        <taxon>Lophotrochozoa</taxon>
        <taxon>Mollusca</taxon>
        <taxon>Gastropoda</taxon>
        <taxon>Caenogastropoda</taxon>
        <taxon>Sorbeoconcha</taxon>
        <taxon>Cerithioidea</taxon>
        <taxon>Batillariidae</taxon>
        <taxon>Batillaria</taxon>
    </lineage>
</organism>
<comment type="caution">
    <text evidence="7">The sequence shown here is derived from an EMBL/GenBank/DDBJ whole genome shotgun (WGS) entry which is preliminary data.</text>
</comment>
<dbReference type="GO" id="GO:0005739">
    <property type="term" value="C:mitochondrion"/>
    <property type="evidence" value="ECO:0007669"/>
    <property type="project" value="UniProtKB-SubCell"/>
</dbReference>
<keyword evidence="3" id="KW-0809">Transit peptide</keyword>
<dbReference type="PANTHER" id="PTHR21338:SF0">
    <property type="entry name" value="LARGE RIBOSOMAL SUBUNIT PROTEIN ML41"/>
    <property type="match status" value="1"/>
</dbReference>
<sequence>MWLRGTVEMLSAASRAFSTTARVHGRRSREPFDRRFPVTGKHGARFRKGGSPTMERYLAVHLVQPTGFYDKKRGTYRNVPEMIPEFVVPDLTDFKLKPYVSYKVPDIHQTKMTARDLFQATYEAEITRGLQEGTVVLKDGEFVHLTTHKDGKR</sequence>
<dbReference type="AlphaFoldDB" id="A0ABD0JC14"/>
<keyword evidence="5" id="KW-0496">Mitochondrion</keyword>
<evidence type="ECO:0000256" key="1">
    <source>
        <dbReference type="ARBA" id="ARBA00004173"/>
    </source>
</evidence>